<dbReference type="InterPro" id="IPR002110">
    <property type="entry name" value="Ankyrin_rpt"/>
</dbReference>
<dbReference type="PROSITE" id="PS50088">
    <property type="entry name" value="ANK_REPEAT"/>
    <property type="match status" value="2"/>
</dbReference>
<keyword evidence="1" id="KW-0677">Repeat</keyword>
<dbReference type="PROSITE" id="PS00036">
    <property type="entry name" value="BZIP_BASIC"/>
    <property type="match status" value="1"/>
</dbReference>
<dbReference type="InterPro" id="IPR036770">
    <property type="entry name" value="Ankyrin_rpt-contain_sf"/>
</dbReference>
<dbReference type="PANTHER" id="PTHR24171">
    <property type="entry name" value="ANKYRIN REPEAT DOMAIN-CONTAINING PROTEIN 39-RELATED"/>
    <property type="match status" value="1"/>
</dbReference>
<organism evidence="6 7">
    <name type="scientific">Septoria linicola</name>
    <dbReference type="NCBI Taxonomy" id="215465"/>
    <lineage>
        <taxon>Eukaryota</taxon>
        <taxon>Fungi</taxon>
        <taxon>Dikarya</taxon>
        <taxon>Ascomycota</taxon>
        <taxon>Pezizomycotina</taxon>
        <taxon>Dothideomycetes</taxon>
        <taxon>Dothideomycetidae</taxon>
        <taxon>Mycosphaerellales</taxon>
        <taxon>Mycosphaerellaceae</taxon>
        <taxon>Septoria</taxon>
    </lineage>
</organism>
<dbReference type="AlphaFoldDB" id="A0A9Q9BAK9"/>
<keyword evidence="2 3" id="KW-0040">ANK repeat</keyword>
<accession>A0A9Q9BAK9</accession>
<dbReference type="SMART" id="SM00248">
    <property type="entry name" value="ANK"/>
    <property type="match status" value="2"/>
</dbReference>
<feature type="domain" description="BZIP" evidence="5">
    <location>
        <begin position="14"/>
        <end position="29"/>
    </location>
</feature>
<dbReference type="OrthoDB" id="3650454at2759"/>
<dbReference type="EMBL" id="CP099429">
    <property type="protein sequence ID" value="USW59411.1"/>
    <property type="molecule type" value="Genomic_DNA"/>
</dbReference>
<proteinExistence type="predicted"/>
<evidence type="ECO:0000259" key="5">
    <source>
        <dbReference type="PROSITE" id="PS00036"/>
    </source>
</evidence>
<evidence type="ECO:0000256" key="2">
    <source>
        <dbReference type="ARBA" id="ARBA00023043"/>
    </source>
</evidence>
<feature type="compositionally biased region" description="Basic and acidic residues" evidence="4">
    <location>
        <begin position="1"/>
        <end position="19"/>
    </location>
</feature>
<feature type="repeat" description="ANK" evidence="3">
    <location>
        <begin position="227"/>
        <end position="259"/>
    </location>
</feature>
<feature type="compositionally biased region" description="Polar residues" evidence="4">
    <location>
        <begin position="155"/>
        <end position="167"/>
    </location>
</feature>
<dbReference type="Proteomes" id="UP001056384">
    <property type="component" value="Chromosome 12"/>
</dbReference>
<name>A0A9Q9BAK9_9PEZI</name>
<dbReference type="Pfam" id="PF12796">
    <property type="entry name" value="Ank_2"/>
    <property type="match status" value="1"/>
</dbReference>
<evidence type="ECO:0000256" key="4">
    <source>
        <dbReference type="SAM" id="MobiDB-lite"/>
    </source>
</evidence>
<dbReference type="PROSITE" id="PS50297">
    <property type="entry name" value="ANK_REP_REGION"/>
    <property type="match status" value="2"/>
</dbReference>
<keyword evidence="7" id="KW-1185">Reference proteome</keyword>
<dbReference type="Gene3D" id="1.25.40.20">
    <property type="entry name" value="Ankyrin repeat-containing domain"/>
    <property type="match status" value="1"/>
</dbReference>
<sequence length="314" mass="34261">MDTERQRRTAAQDRRREQNRLAQKKSRQRKSEEHSLRTASGHNGGSNILLCGVYPQLGASDNEASKSILVNPPALDPQATHEVAIHGAQARLSRSAEVQSSHCDTSLEAFGLPTPTPTESLSACESADSAQTIPPDWTQSIWHTLNGLVYNDSSRTPARHSVQQPQQCGVAYPSPPETVQRQLHSASHPEVLSQIEREKLAHSICGRRYSDFSRQQNLPNGHNEYSPGVLALHIAAERGNLMIVSLLLDNGVDANVRDAVGSTPLHCAVKHGHTSAAALLVRRGAQINARDLKGWTPLHISVDAGFEDTTQMLQ</sequence>
<dbReference type="SUPFAM" id="SSF48403">
    <property type="entry name" value="Ankyrin repeat"/>
    <property type="match status" value="1"/>
</dbReference>
<dbReference type="PANTHER" id="PTHR24171:SF9">
    <property type="entry name" value="ANKYRIN REPEAT DOMAIN-CONTAINING PROTEIN 39"/>
    <property type="match status" value="1"/>
</dbReference>
<feature type="repeat" description="ANK" evidence="3">
    <location>
        <begin position="260"/>
        <end position="292"/>
    </location>
</feature>
<evidence type="ECO:0000256" key="3">
    <source>
        <dbReference type="PROSITE-ProRule" id="PRU00023"/>
    </source>
</evidence>
<feature type="region of interest" description="Disordered" evidence="4">
    <location>
        <begin position="1"/>
        <end position="42"/>
    </location>
</feature>
<reference evidence="6" key="1">
    <citation type="submission" date="2022-06" db="EMBL/GenBank/DDBJ databases">
        <title>Complete genome sequences of two strains of the flax pathogen Septoria linicola.</title>
        <authorList>
            <person name="Lapalu N."/>
            <person name="Simon A."/>
            <person name="Demenou B."/>
            <person name="Paumier D."/>
            <person name="Guillot M.-P."/>
            <person name="Gout L."/>
            <person name="Valade R."/>
        </authorList>
    </citation>
    <scope>NUCLEOTIDE SEQUENCE</scope>
    <source>
        <strain evidence="6">SE15195</strain>
    </source>
</reference>
<dbReference type="GO" id="GO:0003700">
    <property type="term" value="F:DNA-binding transcription factor activity"/>
    <property type="evidence" value="ECO:0007669"/>
    <property type="project" value="InterPro"/>
</dbReference>
<dbReference type="CDD" id="cd14686">
    <property type="entry name" value="bZIP"/>
    <property type="match status" value="1"/>
</dbReference>
<evidence type="ECO:0000313" key="6">
    <source>
        <dbReference type="EMBL" id="USW59411.1"/>
    </source>
</evidence>
<feature type="region of interest" description="Disordered" evidence="4">
    <location>
        <begin position="155"/>
        <end position="189"/>
    </location>
</feature>
<gene>
    <name evidence="6" type="ORF">Slin15195_G127300</name>
</gene>
<evidence type="ECO:0000313" key="7">
    <source>
        <dbReference type="Proteomes" id="UP001056384"/>
    </source>
</evidence>
<dbReference type="InterPro" id="IPR004827">
    <property type="entry name" value="bZIP"/>
</dbReference>
<protein>
    <submittedName>
        <fullName evidence="6">Basic-leucine zipper domain, ankyrin repeat-containing domain superfamily</fullName>
    </submittedName>
</protein>
<evidence type="ECO:0000256" key="1">
    <source>
        <dbReference type="ARBA" id="ARBA00022737"/>
    </source>
</evidence>